<dbReference type="InParanoid" id="M4BIC9"/>
<reference evidence="1" key="2">
    <citation type="submission" date="2015-06" db="UniProtKB">
        <authorList>
            <consortium name="EnsemblProtists"/>
        </authorList>
    </citation>
    <scope>IDENTIFICATION</scope>
    <source>
        <strain evidence="1">Emoy2</strain>
    </source>
</reference>
<dbReference type="Gene3D" id="3.30.420.10">
    <property type="entry name" value="Ribonuclease H-like superfamily/Ribonuclease H"/>
    <property type="match status" value="1"/>
</dbReference>
<dbReference type="InterPro" id="IPR036397">
    <property type="entry name" value="RNaseH_sf"/>
</dbReference>
<evidence type="ECO:0008006" key="3">
    <source>
        <dbReference type="Google" id="ProtNLM"/>
    </source>
</evidence>
<name>M4BIC9_HYAAE</name>
<dbReference type="InterPro" id="IPR039537">
    <property type="entry name" value="Retrotran_Ty1/copia-like"/>
</dbReference>
<organism evidence="1 2">
    <name type="scientific">Hyaloperonospora arabidopsidis (strain Emoy2)</name>
    <name type="common">Downy mildew agent</name>
    <name type="synonym">Peronospora arabidopsidis</name>
    <dbReference type="NCBI Taxonomy" id="559515"/>
    <lineage>
        <taxon>Eukaryota</taxon>
        <taxon>Sar</taxon>
        <taxon>Stramenopiles</taxon>
        <taxon>Oomycota</taxon>
        <taxon>Peronosporomycetes</taxon>
        <taxon>Peronosporales</taxon>
        <taxon>Peronosporaceae</taxon>
        <taxon>Hyaloperonospora</taxon>
    </lineage>
</organism>
<dbReference type="STRING" id="559515.M4BIC9"/>
<dbReference type="VEuPathDB" id="FungiDB:HpaG806155"/>
<evidence type="ECO:0000313" key="1">
    <source>
        <dbReference type="EnsemblProtists" id="HpaP806155"/>
    </source>
</evidence>
<dbReference type="AlphaFoldDB" id="M4BIC9"/>
<dbReference type="GO" id="GO:0003676">
    <property type="term" value="F:nucleic acid binding"/>
    <property type="evidence" value="ECO:0007669"/>
    <property type="project" value="InterPro"/>
</dbReference>
<sequence>MTPRDRQGNRYMVNYFDHRTNYCRIFLAKTKDIAAQTFKHFTAFFERQYNCRIHVLRTDGGDEYRAMDLFCNETGIARQVI</sequence>
<dbReference type="SUPFAM" id="SSF53098">
    <property type="entry name" value="Ribonuclease H-like"/>
    <property type="match status" value="1"/>
</dbReference>
<keyword evidence="2" id="KW-1185">Reference proteome</keyword>
<dbReference type="EnsemblProtists" id="HpaT806155">
    <property type="protein sequence ID" value="HpaP806155"/>
    <property type="gene ID" value="HpaG806155"/>
</dbReference>
<dbReference type="PANTHER" id="PTHR42648">
    <property type="entry name" value="TRANSPOSASE, PUTATIVE-RELATED"/>
    <property type="match status" value="1"/>
</dbReference>
<protein>
    <recommendedName>
        <fullName evidence="3">Integrase catalytic domain-containing protein</fullName>
    </recommendedName>
</protein>
<dbReference type="Proteomes" id="UP000011713">
    <property type="component" value="Unassembled WGS sequence"/>
</dbReference>
<proteinExistence type="predicted"/>
<dbReference type="HOGENOM" id="CLU_2578985_0_0_1"/>
<dbReference type="EMBL" id="JH598287">
    <property type="status" value="NOT_ANNOTATED_CDS"/>
    <property type="molecule type" value="Genomic_DNA"/>
</dbReference>
<reference evidence="2" key="1">
    <citation type="journal article" date="2010" name="Science">
        <title>Signatures of adaptation to obligate biotrophy in the Hyaloperonospora arabidopsidis genome.</title>
        <authorList>
            <person name="Baxter L."/>
            <person name="Tripathy S."/>
            <person name="Ishaque N."/>
            <person name="Boot N."/>
            <person name="Cabral A."/>
            <person name="Kemen E."/>
            <person name="Thines M."/>
            <person name="Ah-Fong A."/>
            <person name="Anderson R."/>
            <person name="Badejoko W."/>
            <person name="Bittner-Eddy P."/>
            <person name="Boore J.L."/>
            <person name="Chibucos M.C."/>
            <person name="Coates M."/>
            <person name="Dehal P."/>
            <person name="Delehaunty K."/>
            <person name="Dong S."/>
            <person name="Downton P."/>
            <person name="Dumas B."/>
            <person name="Fabro G."/>
            <person name="Fronick C."/>
            <person name="Fuerstenberg S.I."/>
            <person name="Fulton L."/>
            <person name="Gaulin E."/>
            <person name="Govers F."/>
            <person name="Hughes L."/>
            <person name="Humphray S."/>
            <person name="Jiang R.H."/>
            <person name="Judelson H."/>
            <person name="Kamoun S."/>
            <person name="Kyung K."/>
            <person name="Meijer H."/>
            <person name="Minx P."/>
            <person name="Morris P."/>
            <person name="Nelson J."/>
            <person name="Phuntumart V."/>
            <person name="Qutob D."/>
            <person name="Rehmany A."/>
            <person name="Rougon-Cardoso A."/>
            <person name="Ryden P."/>
            <person name="Torto-Alalibo T."/>
            <person name="Studholme D."/>
            <person name="Wang Y."/>
            <person name="Win J."/>
            <person name="Wood J."/>
            <person name="Clifton S.W."/>
            <person name="Rogers J."/>
            <person name="Van den Ackerveken G."/>
            <person name="Jones J.D."/>
            <person name="McDowell J.M."/>
            <person name="Beynon J."/>
            <person name="Tyler B.M."/>
        </authorList>
    </citation>
    <scope>NUCLEOTIDE SEQUENCE [LARGE SCALE GENOMIC DNA]</scope>
    <source>
        <strain evidence="2">Emoy2</strain>
    </source>
</reference>
<accession>M4BIC9</accession>
<dbReference type="PANTHER" id="PTHR42648:SF28">
    <property type="entry name" value="TRANSPOSON-ENCODED PROTEIN WITH RIBONUCLEASE H-LIKE AND RETROVIRUS ZINC FINGER-LIKE DOMAINS"/>
    <property type="match status" value="1"/>
</dbReference>
<evidence type="ECO:0000313" key="2">
    <source>
        <dbReference type="Proteomes" id="UP000011713"/>
    </source>
</evidence>
<dbReference type="InterPro" id="IPR012337">
    <property type="entry name" value="RNaseH-like_sf"/>
</dbReference>
<dbReference type="eggNOG" id="KOG0017">
    <property type="taxonomic scope" value="Eukaryota"/>
</dbReference>